<gene>
    <name evidence="1" type="ORF">ACOLOM_LOCUS5505</name>
</gene>
<organism evidence="1 2">
    <name type="scientific">Acaulospora colombiana</name>
    <dbReference type="NCBI Taxonomy" id="27376"/>
    <lineage>
        <taxon>Eukaryota</taxon>
        <taxon>Fungi</taxon>
        <taxon>Fungi incertae sedis</taxon>
        <taxon>Mucoromycota</taxon>
        <taxon>Glomeromycotina</taxon>
        <taxon>Glomeromycetes</taxon>
        <taxon>Diversisporales</taxon>
        <taxon>Acaulosporaceae</taxon>
        <taxon>Acaulospora</taxon>
    </lineage>
</organism>
<dbReference type="EMBL" id="CAJVPT010010248">
    <property type="protein sequence ID" value="CAG8568416.1"/>
    <property type="molecule type" value="Genomic_DNA"/>
</dbReference>
<name>A0ACA9M9A0_9GLOM</name>
<proteinExistence type="predicted"/>
<accession>A0ACA9M9A0</accession>
<sequence>MTTTSTDSSFEDIKRKREREGSLEIAEAETLANHTDSSDDGDKTVRSKKKRHDKIAENTEENVPSAPGGETTEPMRTLRKKVETMKVNTYGNEERDRPASIPVVDVVNADATDKEPSSTMPPVEDSQTAEKIIEESVTNDAVVGENGNLSVFSSKKRAATELYVDNEVDAGKDSSSIPRKLSRTIAESIQRHESFAVISEMRNEKPLQRHQSFTVIELAQRNKIYETDSTKKIDNSSDSTAKLEEPQGVNQINELPAIESIIEDVADAKDSGKEVEKVGESLESQESSESFTENSNKASVPGIRAEIGCKTSLYKSPFENQTSIGQSTRTFGSGYIPKAMSTNTKIFGSQISSTSQSHNKPIGFSDYSSSSQSKSIFGSGLMGKFGTQESSTKTSIFDETSNNDEENENDRESDAEDETPFGMGARPMLQEQEVLTGEEDEVTGYSVRAKLYCMDREQQWKERGVGILKLNFPKNYDKSPRLGMRVERSQEKFVRLLAFEGNNNVTAHFAIKLSSPAAADDLYNAIMSAIPPAQQTPHQTVNA</sequence>
<feature type="non-terminal residue" evidence="1">
    <location>
        <position position="543"/>
    </location>
</feature>
<protein>
    <submittedName>
        <fullName evidence="1">13119_t:CDS:1</fullName>
    </submittedName>
</protein>
<comment type="caution">
    <text evidence="1">The sequence shown here is derived from an EMBL/GenBank/DDBJ whole genome shotgun (WGS) entry which is preliminary data.</text>
</comment>
<reference evidence="1" key="1">
    <citation type="submission" date="2021-06" db="EMBL/GenBank/DDBJ databases">
        <authorList>
            <person name="Kallberg Y."/>
            <person name="Tangrot J."/>
            <person name="Rosling A."/>
        </authorList>
    </citation>
    <scope>NUCLEOTIDE SEQUENCE</scope>
    <source>
        <strain evidence="1">CL356</strain>
    </source>
</reference>
<keyword evidence="2" id="KW-1185">Reference proteome</keyword>
<evidence type="ECO:0000313" key="1">
    <source>
        <dbReference type="EMBL" id="CAG8568416.1"/>
    </source>
</evidence>
<dbReference type="Proteomes" id="UP000789525">
    <property type="component" value="Unassembled WGS sequence"/>
</dbReference>
<evidence type="ECO:0000313" key="2">
    <source>
        <dbReference type="Proteomes" id="UP000789525"/>
    </source>
</evidence>